<organism evidence="3 4">
    <name type="scientific">Setomelanomma holmii</name>
    <dbReference type="NCBI Taxonomy" id="210430"/>
    <lineage>
        <taxon>Eukaryota</taxon>
        <taxon>Fungi</taxon>
        <taxon>Dikarya</taxon>
        <taxon>Ascomycota</taxon>
        <taxon>Pezizomycotina</taxon>
        <taxon>Dothideomycetes</taxon>
        <taxon>Pleosporomycetidae</taxon>
        <taxon>Pleosporales</taxon>
        <taxon>Pleosporineae</taxon>
        <taxon>Phaeosphaeriaceae</taxon>
        <taxon>Setomelanomma</taxon>
    </lineage>
</organism>
<sequence length="344" mass="38320">MKLQTIASLALATCIVASPTGSKKKYTFDWHITKSLIAFGDSYTFVQGILGHENYTYIGDNFNFSFTPAQLFSDRIALNVTSTTQGTASGGPNWVEYLTTCSVTKGLTDPRTCPRQLWDFAYAGANTISAANFTPPHWNHTVSFERQIEQFELYGNPALESIGLQKEESLVAIWIGINDINDLAKIRGKNASFAPLYETVQQHVWSSVEKIYALGYKKYLIMNLPPLNRSPSPAVNASLISTFNDIAATHANSFAARHKDASVLQYDVNSVLNAMLDDYASYGFKNITNYCPGYNQADIRVNPEKYGCGEGLDTYFWYDSGHLGSRTHKIFSGMLERWLVGKSR</sequence>
<evidence type="ECO:0000256" key="2">
    <source>
        <dbReference type="SAM" id="SignalP"/>
    </source>
</evidence>
<dbReference type="CDD" id="cd01846">
    <property type="entry name" value="fatty_acyltransferase_like"/>
    <property type="match status" value="1"/>
</dbReference>
<reference evidence="3" key="1">
    <citation type="journal article" date="2020" name="Stud. Mycol.">
        <title>101 Dothideomycetes genomes: a test case for predicting lifestyles and emergence of pathogens.</title>
        <authorList>
            <person name="Haridas S."/>
            <person name="Albert R."/>
            <person name="Binder M."/>
            <person name="Bloem J."/>
            <person name="Labutti K."/>
            <person name="Salamov A."/>
            <person name="Andreopoulos B."/>
            <person name="Baker S."/>
            <person name="Barry K."/>
            <person name="Bills G."/>
            <person name="Bluhm B."/>
            <person name="Cannon C."/>
            <person name="Castanera R."/>
            <person name="Culley D."/>
            <person name="Daum C."/>
            <person name="Ezra D."/>
            <person name="Gonzalez J."/>
            <person name="Henrissat B."/>
            <person name="Kuo A."/>
            <person name="Liang C."/>
            <person name="Lipzen A."/>
            <person name="Lutzoni F."/>
            <person name="Magnuson J."/>
            <person name="Mondo S."/>
            <person name="Nolan M."/>
            <person name="Ohm R."/>
            <person name="Pangilinan J."/>
            <person name="Park H.-J."/>
            <person name="Ramirez L."/>
            <person name="Alfaro M."/>
            <person name="Sun H."/>
            <person name="Tritt A."/>
            <person name="Yoshinaga Y."/>
            <person name="Zwiers L.-H."/>
            <person name="Turgeon B."/>
            <person name="Goodwin S."/>
            <person name="Spatafora J."/>
            <person name="Crous P."/>
            <person name="Grigoriev I."/>
        </authorList>
    </citation>
    <scope>NUCLEOTIDE SEQUENCE</scope>
    <source>
        <strain evidence="3">CBS 110217</strain>
    </source>
</reference>
<feature type="signal peptide" evidence="2">
    <location>
        <begin position="1"/>
        <end position="17"/>
    </location>
</feature>
<dbReference type="Gene3D" id="3.40.50.1110">
    <property type="entry name" value="SGNH hydrolase"/>
    <property type="match status" value="1"/>
</dbReference>
<dbReference type="AlphaFoldDB" id="A0A9P4LFS5"/>
<keyword evidence="4" id="KW-1185">Reference proteome</keyword>
<dbReference type="InterPro" id="IPR036514">
    <property type="entry name" value="SGNH_hydro_sf"/>
</dbReference>
<comment type="caution">
    <text evidence="3">The sequence shown here is derived from an EMBL/GenBank/DDBJ whole genome shotgun (WGS) entry which is preliminary data.</text>
</comment>
<dbReference type="InterPro" id="IPR001087">
    <property type="entry name" value="GDSL"/>
</dbReference>
<protein>
    <submittedName>
        <fullName evidence="3">Uncharacterized protein</fullName>
    </submittedName>
</protein>
<dbReference type="SUPFAM" id="SSF52266">
    <property type="entry name" value="SGNH hydrolase"/>
    <property type="match status" value="1"/>
</dbReference>
<evidence type="ECO:0000256" key="1">
    <source>
        <dbReference type="ARBA" id="ARBA00022801"/>
    </source>
</evidence>
<proteinExistence type="predicted"/>
<accession>A0A9P4LFS5</accession>
<dbReference type="GO" id="GO:0016788">
    <property type="term" value="F:hydrolase activity, acting on ester bonds"/>
    <property type="evidence" value="ECO:0007669"/>
    <property type="project" value="InterPro"/>
</dbReference>
<dbReference type="EMBL" id="ML978416">
    <property type="protein sequence ID" value="KAF2022877.1"/>
    <property type="molecule type" value="Genomic_DNA"/>
</dbReference>
<dbReference type="InterPro" id="IPR051058">
    <property type="entry name" value="GDSL_Est/Lipase"/>
</dbReference>
<feature type="chain" id="PRO_5040267867" evidence="2">
    <location>
        <begin position="18"/>
        <end position="344"/>
    </location>
</feature>
<name>A0A9P4LFS5_9PLEO</name>
<evidence type="ECO:0000313" key="4">
    <source>
        <dbReference type="Proteomes" id="UP000799777"/>
    </source>
</evidence>
<gene>
    <name evidence="3" type="ORF">EK21DRAFT_82131</name>
</gene>
<keyword evidence="2" id="KW-0732">Signal</keyword>
<dbReference type="PANTHER" id="PTHR45648:SF85">
    <property type="entry name" value="A, PUTATIVE (AFU_ORTHOLOGUE AFUA_2G10760)-RELATED"/>
    <property type="match status" value="1"/>
</dbReference>
<dbReference type="Proteomes" id="UP000799777">
    <property type="component" value="Unassembled WGS sequence"/>
</dbReference>
<dbReference type="PANTHER" id="PTHR45648">
    <property type="entry name" value="GDSL LIPASE/ACYLHYDROLASE FAMILY PROTEIN (AFU_ORTHOLOGUE AFUA_4G14700)"/>
    <property type="match status" value="1"/>
</dbReference>
<evidence type="ECO:0000313" key="3">
    <source>
        <dbReference type="EMBL" id="KAF2022877.1"/>
    </source>
</evidence>
<dbReference type="Pfam" id="PF00657">
    <property type="entry name" value="Lipase_GDSL"/>
    <property type="match status" value="1"/>
</dbReference>
<keyword evidence="1" id="KW-0378">Hydrolase</keyword>
<dbReference type="OrthoDB" id="1600564at2759"/>